<proteinExistence type="predicted"/>
<gene>
    <name evidence="1" type="ORF">GCM10009784_08190</name>
</gene>
<name>A0ABN3ARQ6_9MICC</name>
<reference evidence="1 2" key="1">
    <citation type="journal article" date="2019" name="Int. J. Syst. Evol. Microbiol.">
        <title>The Global Catalogue of Microorganisms (GCM) 10K type strain sequencing project: providing services to taxonomists for standard genome sequencing and annotation.</title>
        <authorList>
            <consortium name="The Broad Institute Genomics Platform"/>
            <consortium name="The Broad Institute Genome Sequencing Center for Infectious Disease"/>
            <person name="Wu L."/>
            <person name="Ma J."/>
        </authorList>
    </citation>
    <scope>NUCLEOTIDE SEQUENCE [LARGE SCALE GENOMIC DNA]</scope>
    <source>
        <strain evidence="1 2">JCM 14917</strain>
    </source>
</reference>
<dbReference type="SUPFAM" id="SSF52540">
    <property type="entry name" value="P-loop containing nucleoside triphosphate hydrolases"/>
    <property type="match status" value="1"/>
</dbReference>
<organism evidence="1 2">
    <name type="scientific">Arthrobacter parietis</name>
    <dbReference type="NCBI Taxonomy" id="271434"/>
    <lineage>
        <taxon>Bacteria</taxon>
        <taxon>Bacillati</taxon>
        <taxon>Actinomycetota</taxon>
        <taxon>Actinomycetes</taxon>
        <taxon>Micrococcales</taxon>
        <taxon>Micrococcaceae</taxon>
        <taxon>Arthrobacter</taxon>
    </lineage>
</organism>
<dbReference type="Gene3D" id="3.40.50.300">
    <property type="entry name" value="P-loop containing nucleotide triphosphate hydrolases"/>
    <property type="match status" value="1"/>
</dbReference>
<accession>A0ABN3ARQ6</accession>
<dbReference type="Pfam" id="PF13671">
    <property type="entry name" value="AAA_33"/>
    <property type="match status" value="1"/>
</dbReference>
<keyword evidence="2" id="KW-1185">Reference proteome</keyword>
<evidence type="ECO:0000313" key="1">
    <source>
        <dbReference type="EMBL" id="GAA2173528.1"/>
    </source>
</evidence>
<dbReference type="InterPro" id="IPR027417">
    <property type="entry name" value="P-loop_NTPase"/>
</dbReference>
<dbReference type="Proteomes" id="UP001500974">
    <property type="component" value="Unassembled WGS sequence"/>
</dbReference>
<evidence type="ECO:0000313" key="2">
    <source>
        <dbReference type="Proteomes" id="UP001500974"/>
    </source>
</evidence>
<sequence>MIPLFGESDDGKHDVLEGRLISVGLQALVRKTNVVLDFGFWGRDERSALRHIAHSLGATPEVIYLPIERDEQIDRIAQRARTTPQSTFPMSEDDVDRWRAQFQEPDDAELAGAPVPPPPAGWTDWWDWAADRWPSLVWP</sequence>
<evidence type="ECO:0008006" key="3">
    <source>
        <dbReference type="Google" id="ProtNLM"/>
    </source>
</evidence>
<comment type="caution">
    <text evidence="1">The sequence shown here is derived from an EMBL/GenBank/DDBJ whole genome shotgun (WGS) entry which is preliminary data.</text>
</comment>
<dbReference type="EMBL" id="BAAAON010000001">
    <property type="protein sequence ID" value="GAA2173528.1"/>
    <property type="molecule type" value="Genomic_DNA"/>
</dbReference>
<protein>
    <recommendedName>
        <fullName evidence="3">ATP-binding protein</fullName>
    </recommendedName>
</protein>